<dbReference type="InterPro" id="IPR017792">
    <property type="entry name" value="UAAP1"/>
</dbReference>
<sequence>MLTHIPRSAETIAADRARYEEHQRKGLDAAPKALPAPSPRPAPAPEAAAVIWAETVPGGWYYTCRLARGQSLRLEAGGLGGSVSLAAWSAADSSERQNLPDSCKLQWTTDLKKGRVVFSDMGRVLFSITEDSAGANDALSGGMPARAPFTPAFRSTRENMVLATAKLGLDKRDLPALLTFFAPVRVDGEGQFFWNPALLNGDDWVELRAEQDLLIALSNSRHPLDPTTGPEVPSVRATRLAARPIAQDDLCRTATAEAVRGFENTARA</sequence>
<protein>
    <recommendedName>
        <fullName evidence="2">DUF1989 domain-containing protein</fullName>
    </recommendedName>
</protein>
<proteinExistence type="predicted"/>
<accession>A0A644VJI6</accession>
<feature type="compositionally biased region" description="Pro residues" evidence="1">
    <location>
        <begin position="34"/>
        <end position="44"/>
    </location>
</feature>
<dbReference type="PANTHER" id="PTHR31527">
    <property type="entry name" value="RE64534P"/>
    <property type="match status" value="1"/>
</dbReference>
<evidence type="ECO:0000256" key="1">
    <source>
        <dbReference type="SAM" id="MobiDB-lite"/>
    </source>
</evidence>
<gene>
    <name evidence="3" type="ORF">SDC9_37634</name>
</gene>
<evidence type="ECO:0000259" key="2">
    <source>
        <dbReference type="Pfam" id="PF09347"/>
    </source>
</evidence>
<reference evidence="3" key="1">
    <citation type="submission" date="2019-08" db="EMBL/GenBank/DDBJ databases">
        <authorList>
            <person name="Kucharzyk K."/>
            <person name="Murdoch R.W."/>
            <person name="Higgins S."/>
            <person name="Loffler F."/>
        </authorList>
    </citation>
    <scope>NUCLEOTIDE SEQUENCE</scope>
</reference>
<dbReference type="EMBL" id="VSSQ01000333">
    <property type="protein sequence ID" value="MPL91559.1"/>
    <property type="molecule type" value="Genomic_DNA"/>
</dbReference>
<name>A0A644VJI6_9ZZZZ</name>
<dbReference type="AlphaFoldDB" id="A0A644VJI6"/>
<organism evidence="3">
    <name type="scientific">bioreactor metagenome</name>
    <dbReference type="NCBI Taxonomy" id="1076179"/>
    <lineage>
        <taxon>unclassified sequences</taxon>
        <taxon>metagenomes</taxon>
        <taxon>ecological metagenomes</taxon>
    </lineage>
</organism>
<evidence type="ECO:0000313" key="3">
    <source>
        <dbReference type="EMBL" id="MPL91559.1"/>
    </source>
</evidence>
<feature type="domain" description="DUF1989" evidence="2">
    <location>
        <begin position="54"/>
        <end position="214"/>
    </location>
</feature>
<feature type="region of interest" description="Disordered" evidence="1">
    <location>
        <begin position="20"/>
        <end position="44"/>
    </location>
</feature>
<dbReference type="Pfam" id="PF09347">
    <property type="entry name" value="DUF1989"/>
    <property type="match status" value="1"/>
</dbReference>
<dbReference type="PANTHER" id="PTHR31527:SF0">
    <property type="entry name" value="RE64534P"/>
    <property type="match status" value="1"/>
</dbReference>
<dbReference type="InterPro" id="IPR018959">
    <property type="entry name" value="DUF1989"/>
</dbReference>
<comment type="caution">
    <text evidence="3">The sequence shown here is derived from an EMBL/GenBank/DDBJ whole genome shotgun (WGS) entry which is preliminary data.</text>
</comment>
<dbReference type="NCBIfam" id="TIGR03425">
    <property type="entry name" value="urea_degr_2"/>
    <property type="match status" value="1"/>
</dbReference>